<comment type="caution">
    <text evidence="10">The sequence shown here is derived from an EMBL/GenBank/DDBJ whole genome shotgun (WGS) entry which is preliminary data.</text>
</comment>
<feature type="region of interest" description="Disordered" evidence="8">
    <location>
        <begin position="1"/>
        <end position="65"/>
    </location>
</feature>
<keyword evidence="4" id="KW-0653">Protein transport</keyword>
<evidence type="ECO:0000256" key="1">
    <source>
        <dbReference type="ARBA" id="ARBA00004567"/>
    </source>
</evidence>
<dbReference type="Pfam" id="PF08911">
    <property type="entry name" value="NUP50"/>
    <property type="match status" value="1"/>
</dbReference>
<dbReference type="GO" id="GO:0015031">
    <property type="term" value="P:protein transport"/>
    <property type="evidence" value="ECO:0007669"/>
    <property type="project" value="UniProtKB-KW"/>
</dbReference>
<evidence type="ECO:0000259" key="9">
    <source>
        <dbReference type="SMART" id="SM00160"/>
    </source>
</evidence>
<dbReference type="Gene3D" id="2.30.29.30">
    <property type="entry name" value="Pleckstrin-homology domain (PH domain)/Phosphotyrosine-binding domain (PTB)"/>
    <property type="match status" value="1"/>
</dbReference>
<organism evidence="10 11">
    <name type="scientific">Oedothorax gibbosus</name>
    <dbReference type="NCBI Taxonomy" id="931172"/>
    <lineage>
        <taxon>Eukaryota</taxon>
        <taxon>Metazoa</taxon>
        <taxon>Ecdysozoa</taxon>
        <taxon>Arthropoda</taxon>
        <taxon>Chelicerata</taxon>
        <taxon>Arachnida</taxon>
        <taxon>Araneae</taxon>
        <taxon>Araneomorphae</taxon>
        <taxon>Entelegynae</taxon>
        <taxon>Araneoidea</taxon>
        <taxon>Linyphiidae</taxon>
        <taxon>Erigoninae</taxon>
        <taxon>Oedothorax</taxon>
    </lineage>
</organism>
<feature type="domain" description="RanBD1" evidence="9">
    <location>
        <begin position="382"/>
        <end position="506"/>
    </location>
</feature>
<evidence type="ECO:0000256" key="8">
    <source>
        <dbReference type="SAM" id="MobiDB-lite"/>
    </source>
</evidence>
<dbReference type="InterPro" id="IPR000156">
    <property type="entry name" value="Ran_bind_dom"/>
</dbReference>
<feature type="region of interest" description="Disordered" evidence="8">
    <location>
        <begin position="279"/>
        <end position="342"/>
    </location>
</feature>
<feature type="compositionally biased region" description="Polar residues" evidence="8">
    <location>
        <begin position="79"/>
        <end position="96"/>
    </location>
</feature>
<feature type="compositionally biased region" description="Basic and acidic residues" evidence="8">
    <location>
        <begin position="298"/>
        <end position="308"/>
    </location>
</feature>
<proteinExistence type="predicted"/>
<dbReference type="Proteomes" id="UP000827092">
    <property type="component" value="Unassembled WGS sequence"/>
</dbReference>
<evidence type="ECO:0000256" key="6">
    <source>
        <dbReference type="ARBA" id="ARBA00023132"/>
    </source>
</evidence>
<gene>
    <name evidence="10" type="ORF">JTE90_027663</name>
</gene>
<evidence type="ECO:0000256" key="5">
    <source>
        <dbReference type="ARBA" id="ARBA00023010"/>
    </source>
</evidence>
<evidence type="ECO:0000256" key="7">
    <source>
        <dbReference type="ARBA" id="ARBA00023242"/>
    </source>
</evidence>
<evidence type="ECO:0000256" key="4">
    <source>
        <dbReference type="ARBA" id="ARBA00022927"/>
    </source>
</evidence>
<keyword evidence="5" id="KW-0811">Translocation</keyword>
<evidence type="ECO:0000313" key="10">
    <source>
        <dbReference type="EMBL" id="KAG8185991.1"/>
    </source>
</evidence>
<keyword evidence="11" id="KW-1185">Reference proteome</keyword>
<keyword evidence="6" id="KW-0906">Nuclear pore complex</keyword>
<dbReference type="EMBL" id="JAFNEN010000317">
    <property type="protein sequence ID" value="KAG8185991.1"/>
    <property type="molecule type" value="Genomic_DNA"/>
</dbReference>
<feature type="region of interest" description="Disordered" evidence="8">
    <location>
        <begin position="229"/>
        <end position="263"/>
    </location>
</feature>
<dbReference type="Pfam" id="PF00638">
    <property type="entry name" value="Ran_BP1"/>
    <property type="match status" value="1"/>
</dbReference>
<keyword evidence="7" id="KW-0539">Nucleus</keyword>
<dbReference type="CDD" id="cd13170">
    <property type="entry name" value="RanBD_NUP50"/>
    <property type="match status" value="1"/>
</dbReference>
<accession>A0AAV6UP11</accession>
<dbReference type="GO" id="GO:0051028">
    <property type="term" value="P:mRNA transport"/>
    <property type="evidence" value="ECO:0007669"/>
    <property type="project" value="UniProtKB-KW"/>
</dbReference>
<feature type="compositionally biased region" description="Low complexity" evidence="8">
    <location>
        <begin position="48"/>
        <end position="65"/>
    </location>
</feature>
<reference evidence="10 11" key="1">
    <citation type="journal article" date="2022" name="Nat. Ecol. Evol.">
        <title>A masculinizing supergene underlies an exaggerated male reproductive morph in a spider.</title>
        <authorList>
            <person name="Hendrickx F."/>
            <person name="De Corte Z."/>
            <person name="Sonet G."/>
            <person name="Van Belleghem S.M."/>
            <person name="Kostlbacher S."/>
            <person name="Vangestel C."/>
        </authorList>
    </citation>
    <scope>NUCLEOTIDE SEQUENCE [LARGE SCALE GENOMIC DNA]</scope>
    <source>
        <strain evidence="10">W744_W776</strain>
    </source>
</reference>
<dbReference type="InterPro" id="IPR011993">
    <property type="entry name" value="PH-like_dom_sf"/>
</dbReference>
<dbReference type="SUPFAM" id="SSF50729">
    <property type="entry name" value="PH domain-like"/>
    <property type="match status" value="1"/>
</dbReference>
<keyword evidence="2" id="KW-0813">Transport</keyword>
<dbReference type="SMART" id="SM00160">
    <property type="entry name" value="RanBD"/>
    <property type="match status" value="1"/>
</dbReference>
<evidence type="ECO:0000313" key="11">
    <source>
        <dbReference type="Proteomes" id="UP000827092"/>
    </source>
</evidence>
<dbReference type="GO" id="GO:0005643">
    <property type="term" value="C:nuclear pore"/>
    <property type="evidence" value="ECO:0007669"/>
    <property type="project" value="UniProtKB-SubCell"/>
</dbReference>
<feature type="compositionally biased region" description="Low complexity" evidence="8">
    <location>
        <begin position="283"/>
        <end position="295"/>
    </location>
</feature>
<feature type="compositionally biased region" description="Polar residues" evidence="8">
    <location>
        <begin position="325"/>
        <end position="337"/>
    </location>
</feature>
<sequence length="508" mass="55725">MAKRSATTELNHDNWDIADEKEDPGRFAPLSGSELKDRVIRKAKRSLTTSTTGTSSAASSPFAKFSGFSTNTASSPFFSGVNKTSSPFSGAASKTENSADRPFQISQENTTSKRSIGSFFGNQSKKIKEETPNGNTGVNKNSEDMKKPAPTSGESSKIKSRGVEYCKHLRNLNESVVKWMQKYLDKNACCDFTPVFNDYKKHMDSLNMKYPVREVETVSQLQGADVFKKTLSSDDNSNSTEPKFKIEPKQQKDETDYGAHFSSNTTNTSTFSFGINKTPTATSSNSPLYSNNNSSKEGATKNDKEETKPFTAGFFSQNNKEENKGTSQFSTGFFGQNNKDDSKGTSQFSAGFFSKPLQSSGDKPFSFATAPVEKSAGGDKEEEYVPPKNDFVAVSEEGAVYSKRCKLFFKKDDSFADKGVGTLYVKSLEDTTQLLVRADTNLGNILLNIRLSASLPISRSGKNNVMIACIPNPPVDPKNPDKAIPMLIRVKTSDDADELLEILNKYKS</sequence>
<feature type="region of interest" description="Disordered" evidence="8">
    <location>
        <begin position="79"/>
        <end position="159"/>
    </location>
</feature>
<evidence type="ECO:0000256" key="2">
    <source>
        <dbReference type="ARBA" id="ARBA00022448"/>
    </source>
</evidence>
<dbReference type="InterPro" id="IPR015007">
    <property type="entry name" value="NUP2/50/61"/>
</dbReference>
<protein>
    <recommendedName>
        <fullName evidence="9">RanBD1 domain-containing protein</fullName>
    </recommendedName>
</protein>
<dbReference type="AlphaFoldDB" id="A0AAV6UP11"/>
<feature type="compositionally biased region" description="Polar residues" evidence="8">
    <location>
        <begin position="104"/>
        <end position="124"/>
    </location>
</feature>
<keyword evidence="3" id="KW-0509">mRNA transport</keyword>
<feature type="compositionally biased region" description="Basic and acidic residues" evidence="8">
    <location>
        <begin position="242"/>
        <end position="257"/>
    </location>
</feature>
<name>A0AAV6UP11_9ARAC</name>
<comment type="subcellular location">
    <subcellularLocation>
        <location evidence="1">Nucleus</location>
        <location evidence="1">Nuclear pore complex</location>
    </subcellularLocation>
</comment>
<evidence type="ECO:0000256" key="3">
    <source>
        <dbReference type="ARBA" id="ARBA00022816"/>
    </source>
</evidence>